<dbReference type="InterPro" id="IPR054383">
    <property type="entry name" value="PspAB-like"/>
</dbReference>
<name>A0A1I3D3L9_9ACTN</name>
<evidence type="ECO:0000313" key="1">
    <source>
        <dbReference type="EMBL" id="SFH81340.1"/>
    </source>
</evidence>
<dbReference type="AlphaFoldDB" id="A0A1I3D3L9"/>
<dbReference type="RefSeq" id="WP_091110523.1">
    <property type="nucleotide sequence ID" value="NZ_BKAF01000004.1"/>
</dbReference>
<organism evidence="1 2">
    <name type="scientific">Nocardioides psychrotolerans</name>
    <dbReference type="NCBI Taxonomy" id="1005945"/>
    <lineage>
        <taxon>Bacteria</taxon>
        <taxon>Bacillati</taxon>
        <taxon>Actinomycetota</taxon>
        <taxon>Actinomycetes</taxon>
        <taxon>Propionibacteriales</taxon>
        <taxon>Nocardioidaceae</taxon>
        <taxon>Nocardioides</taxon>
    </lineage>
</organism>
<accession>A0A1I3D3L9</accession>
<dbReference type="STRING" id="1005945.SAMN05216561_102339"/>
<dbReference type="Pfam" id="PF22742">
    <property type="entry name" value="PspAB"/>
    <property type="match status" value="1"/>
</dbReference>
<dbReference type="OrthoDB" id="159886at2"/>
<reference evidence="1 2" key="1">
    <citation type="submission" date="2016-10" db="EMBL/GenBank/DDBJ databases">
        <authorList>
            <person name="de Groot N.N."/>
        </authorList>
    </citation>
    <scope>NUCLEOTIDE SEQUENCE [LARGE SCALE GENOMIC DNA]</scope>
    <source>
        <strain evidence="1 2">CGMCC 1.11156</strain>
    </source>
</reference>
<dbReference type="Proteomes" id="UP000198649">
    <property type="component" value="Unassembled WGS sequence"/>
</dbReference>
<gene>
    <name evidence="1" type="ORF">SAMN05216561_102339</name>
</gene>
<keyword evidence="2" id="KW-1185">Reference proteome</keyword>
<evidence type="ECO:0000313" key="2">
    <source>
        <dbReference type="Proteomes" id="UP000198649"/>
    </source>
</evidence>
<dbReference type="EMBL" id="FOQG01000002">
    <property type="protein sequence ID" value="SFH81340.1"/>
    <property type="molecule type" value="Genomic_DNA"/>
</dbReference>
<sequence length="191" mass="20478">MAGFWQSITGRSRPKQADLDALFLVPSAAITLQTAAGLMPTGTGSVCYRAARGAGFADTQTDVLELIRGAADAPRVEVSGDEFGFTWLTVHRDPDDTGGLCTDLHAVNTTLELEGFGPSLLCSTIPFEDSAGRRVALVYLYKQASFYPFAPAAGQRRDTLLELQVGETLAAEIPVEKDKSRWLALWGTPGL</sequence>
<proteinExistence type="predicted"/>
<protein>
    <submittedName>
        <fullName evidence="1">Uncharacterized protein</fullName>
    </submittedName>
</protein>